<keyword evidence="13 14" id="KW-0472">Membrane</keyword>
<dbReference type="Pfam" id="PF16736">
    <property type="entry name" value="sCache_like"/>
    <property type="match status" value="1"/>
</dbReference>
<evidence type="ECO:0000256" key="3">
    <source>
        <dbReference type="ARBA" id="ARBA00012438"/>
    </source>
</evidence>
<dbReference type="Gene3D" id="1.10.287.130">
    <property type="match status" value="1"/>
</dbReference>
<dbReference type="InterPro" id="IPR036097">
    <property type="entry name" value="HisK_dim/P_sf"/>
</dbReference>
<dbReference type="InterPro" id="IPR036890">
    <property type="entry name" value="HATPase_C_sf"/>
</dbReference>
<dbReference type="PRINTS" id="PR00344">
    <property type="entry name" value="BCTRLSENSOR"/>
</dbReference>
<dbReference type="SMART" id="SM00387">
    <property type="entry name" value="HATPase_c"/>
    <property type="match status" value="1"/>
</dbReference>
<dbReference type="PATRIC" id="fig|1441095.3.peg.2328"/>
<dbReference type="GO" id="GO:0006355">
    <property type="term" value="P:regulation of DNA-templated transcription"/>
    <property type="evidence" value="ECO:0007669"/>
    <property type="project" value="InterPro"/>
</dbReference>
<evidence type="ECO:0000256" key="2">
    <source>
        <dbReference type="ARBA" id="ARBA00004651"/>
    </source>
</evidence>
<evidence type="ECO:0000259" key="15">
    <source>
        <dbReference type="PROSITE" id="PS50109"/>
    </source>
</evidence>
<dbReference type="InterPro" id="IPR003594">
    <property type="entry name" value="HATPase_dom"/>
</dbReference>
<dbReference type="InterPro" id="IPR031967">
    <property type="entry name" value="PhoR_single_Cache-like_dom"/>
</dbReference>
<sequence>MNNFRLRLFLALFTLVIAVFIALGLILDLLFNRFYEEKANDQIRHEAGLVESLLDTENLKSAENEDLLKKAVQHLQGQAMLLDESGNVIFESGHNGNHDKTIIKEMLEHERELPGFQVEDWDSRFLHYAVPFDAANGEQGYLLLSSPAYSMQEMERQMWWALAGGLGVALLILLFTGLKITSRYTTPIESATKVAMELARGNYDARTYEEHMNETSMLSQSINILARNLQDMTRAQQMQQDRLQTLIENMGSGLILIDGRGYINLVNRAFKEQFQIQPETFLYHLYYEAFQHEEVIHLVEEIFMTESKAKRLIHLPFRIERRYFEVEGAPITGNNEEWKGIVLVFHDITEMSKLEQMRKDFVANVSHELKTPITSIKGFSETLLDGAMKDEKTLSHFLSIILKESDRLESLIHDLLELSKLEKQDFHLVAETCDIKEIINDVANILSYRAEEKGIDIVLELPEEQVEVEGDPHRLKQVFINLMSNAVAYTSEKGSVNVTLKQLKDKVIAQVADTGIGIKKEHIPRIFERFYRVDRARSRNSGGTGLGLAIVKHIIEIHGGRIDVESELGKGTIFTIELNRNL</sequence>
<feature type="domain" description="Histidine kinase" evidence="15">
    <location>
        <begin position="364"/>
        <end position="582"/>
    </location>
</feature>
<dbReference type="CDD" id="cd00130">
    <property type="entry name" value="PAS"/>
    <property type="match status" value="1"/>
</dbReference>
<dbReference type="Gene3D" id="3.30.450.20">
    <property type="entry name" value="PAS domain"/>
    <property type="match status" value="2"/>
</dbReference>
<dbReference type="PROSITE" id="PS50109">
    <property type="entry name" value="HIS_KIN"/>
    <property type="match status" value="1"/>
</dbReference>
<evidence type="ECO:0000256" key="13">
    <source>
        <dbReference type="ARBA" id="ARBA00023136"/>
    </source>
</evidence>
<proteinExistence type="predicted"/>
<keyword evidence="11 14" id="KW-1133">Transmembrane helix</keyword>
<dbReference type="SUPFAM" id="SSF55874">
    <property type="entry name" value="ATPase domain of HSP90 chaperone/DNA topoisomerase II/histidine kinase"/>
    <property type="match status" value="1"/>
</dbReference>
<evidence type="ECO:0000256" key="4">
    <source>
        <dbReference type="ARBA" id="ARBA00022475"/>
    </source>
</evidence>
<keyword evidence="4" id="KW-1003">Cell membrane</keyword>
<evidence type="ECO:0000256" key="12">
    <source>
        <dbReference type="ARBA" id="ARBA00023012"/>
    </source>
</evidence>
<name>A0A0M4G9E0_9BACI</name>
<dbReference type="InterPro" id="IPR035965">
    <property type="entry name" value="PAS-like_dom_sf"/>
</dbReference>
<dbReference type="InterPro" id="IPR003661">
    <property type="entry name" value="HisK_dim/P_dom"/>
</dbReference>
<comment type="catalytic activity">
    <reaction evidence="1">
        <text>ATP + protein L-histidine = ADP + protein N-phospho-L-histidine.</text>
        <dbReference type="EC" id="2.7.13.3"/>
    </reaction>
</comment>
<dbReference type="SMART" id="SM00091">
    <property type="entry name" value="PAS"/>
    <property type="match status" value="1"/>
</dbReference>
<evidence type="ECO:0000256" key="10">
    <source>
        <dbReference type="ARBA" id="ARBA00022840"/>
    </source>
</evidence>
<dbReference type="SMART" id="SM00304">
    <property type="entry name" value="HAMP"/>
    <property type="match status" value="1"/>
</dbReference>
<evidence type="ECO:0000256" key="6">
    <source>
        <dbReference type="ARBA" id="ARBA00022679"/>
    </source>
</evidence>
<keyword evidence="6" id="KW-0808">Transferase</keyword>
<dbReference type="InterPro" id="IPR005467">
    <property type="entry name" value="His_kinase_dom"/>
</dbReference>
<evidence type="ECO:0000256" key="5">
    <source>
        <dbReference type="ARBA" id="ARBA00022553"/>
    </source>
</evidence>
<comment type="subcellular location">
    <subcellularLocation>
        <location evidence="2">Cell membrane</location>
        <topology evidence="2">Multi-pass membrane protein</topology>
    </subcellularLocation>
</comment>
<dbReference type="GO" id="GO:0005886">
    <property type="term" value="C:plasma membrane"/>
    <property type="evidence" value="ECO:0007669"/>
    <property type="project" value="UniProtKB-SubCell"/>
</dbReference>
<evidence type="ECO:0000256" key="8">
    <source>
        <dbReference type="ARBA" id="ARBA00022741"/>
    </source>
</evidence>
<dbReference type="OrthoDB" id="9813151at2"/>
<dbReference type="EC" id="2.7.13.3" evidence="3"/>
<dbReference type="AlphaFoldDB" id="A0A0M4G9E0"/>
<reference evidence="18" key="1">
    <citation type="submission" date="2015-08" db="EMBL/GenBank/DDBJ databases">
        <title>Genome sequencing project for genomic taxonomy and phylogenomics of Bacillus-like bacteria.</title>
        <authorList>
            <person name="Liu B."/>
            <person name="Wang J."/>
            <person name="Zhu Y."/>
            <person name="Liu G."/>
            <person name="Chen Q."/>
            <person name="Chen Z."/>
            <person name="Lan J."/>
            <person name="Che J."/>
            <person name="Ge C."/>
            <person name="Shi H."/>
            <person name="Pan Z."/>
            <person name="Liu X."/>
        </authorList>
    </citation>
    <scope>NUCLEOTIDE SEQUENCE [LARGE SCALE GENOMIC DNA]</scope>
    <source>
        <strain evidence="18">FJAT-4402</strain>
    </source>
</reference>
<dbReference type="Pfam" id="PF00989">
    <property type="entry name" value="PAS"/>
    <property type="match status" value="1"/>
</dbReference>
<dbReference type="InterPro" id="IPR004358">
    <property type="entry name" value="Sig_transdc_His_kin-like_C"/>
</dbReference>
<dbReference type="InterPro" id="IPR050351">
    <property type="entry name" value="BphY/WalK/GraS-like"/>
</dbReference>
<dbReference type="Pfam" id="PF02518">
    <property type="entry name" value="HATPase_c"/>
    <property type="match status" value="1"/>
</dbReference>
<feature type="domain" description="HAMP" evidence="16">
    <location>
        <begin position="182"/>
        <end position="234"/>
    </location>
</feature>
<evidence type="ECO:0000256" key="1">
    <source>
        <dbReference type="ARBA" id="ARBA00000085"/>
    </source>
</evidence>
<dbReference type="GO" id="GO:0000155">
    <property type="term" value="F:phosphorelay sensor kinase activity"/>
    <property type="evidence" value="ECO:0007669"/>
    <property type="project" value="InterPro"/>
</dbReference>
<keyword evidence="5" id="KW-0597">Phosphoprotein</keyword>
<dbReference type="STRING" id="1441095.AM592_10555"/>
<feature type="transmembrane region" description="Helical" evidence="14">
    <location>
        <begin position="159"/>
        <end position="178"/>
    </location>
</feature>
<keyword evidence="18" id="KW-1185">Reference proteome</keyword>
<evidence type="ECO:0000313" key="17">
    <source>
        <dbReference type="EMBL" id="ALC81995.1"/>
    </source>
</evidence>
<dbReference type="SUPFAM" id="SSF158472">
    <property type="entry name" value="HAMP domain-like"/>
    <property type="match status" value="1"/>
</dbReference>
<feature type="transmembrane region" description="Helical" evidence="14">
    <location>
        <begin position="6"/>
        <end position="31"/>
    </location>
</feature>
<dbReference type="CDD" id="cd00075">
    <property type="entry name" value="HATPase"/>
    <property type="match status" value="1"/>
</dbReference>
<evidence type="ECO:0000256" key="14">
    <source>
        <dbReference type="SAM" id="Phobius"/>
    </source>
</evidence>
<keyword evidence="12" id="KW-0902">Two-component regulatory system</keyword>
<reference evidence="17 18" key="2">
    <citation type="journal article" date="2016" name="Int. J. Syst. Evol. Microbiol.">
        <title>Bacillus gobiensis sp. nov., isolated from a soil sample.</title>
        <authorList>
            <person name="Liu B."/>
            <person name="Liu G.H."/>
            <person name="Cetin S."/>
            <person name="Schumann P."/>
            <person name="Pan Z.Z."/>
            <person name="Chen Q.Q."/>
        </authorList>
    </citation>
    <scope>NUCLEOTIDE SEQUENCE [LARGE SCALE GENOMIC DNA]</scope>
    <source>
        <strain evidence="17 18">FJAT-4402</strain>
    </source>
</reference>
<dbReference type="NCBIfam" id="TIGR00229">
    <property type="entry name" value="sensory_box"/>
    <property type="match status" value="1"/>
</dbReference>
<evidence type="ECO:0000313" key="18">
    <source>
        <dbReference type="Proteomes" id="UP000067625"/>
    </source>
</evidence>
<dbReference type="PROSITE" id="PS50885">
    <property type="entry name" value="HAMP"/>
    <property type="match status" value="1"/>
</dbReference>
<dbReference type="GO" id="GO:0004721">
    <property type="term" value="F:phosphoprotein phosphatase activity"/>
    <property type="evidence" value="ECO:0007669"/>
    <property type="project" value="TreeGrafter"/>
</dbReference>
<dbReference type="CDD" id="cd00082">
    <property type="entry name" value="HisKA"/>
    <property type="match status" value="1"/>
</dbReference>
<keyword evidence="7 14" id="KW-0812">Transmembrane</keyword>
<keyword evidence="10" id="KW-0067">ATP-binding</keyword>
<dbReference type="NCBIfam" id="NF046044">
    <property type="entry name" value="PnpS"/>
    <property type="match status" value="1"/>
</dbReference>
<keyword evidence="9" id="KW-0418">Kinase</keyword>
<dbReference type="SUPFAM" id="SSF55785">
    <property type="entry name" value="PYP-like sensor domain (PAS domain)"/>
    <property type="match status" value="1"/>
</dbReference>
<evidence type="ECO:0000256" key="7">
    <source>
        <dbReference type="ARBA" id="ARBA00022692"/>
    </source>
</evidence>
<dbReference type="GO" id="GO:0016036">
    <property type="term" value="P:cellular response to phosphate starvation"/>
    <property type="evidence" value="ECO:0007669"/>
    <property type="project" value="TreeGrafter"/>
</dbReference>
<dbReference type="InterPro" id="IPR013767">
    <property type="entry name" value="PAS_fold"/>
</dbReference>
<dbReference type="SMART" id="SM00388">
    <property type="entry name" value="HisKA"/>
    <property type="match status" value="1"/>
</dbReference>
<organism evidence="17 18">
    <name type="scientific">Bacillus gobiensis</name>
    <dbReference type="NCBI Taxonomy" id="1441095"/>
    <lineage>
        <taxon>Bacteria</taxon>
        <taxon>Bacillati</taxon>
        <taxon>Bacillota</taxon>
        <taxon>Bacilli</taxon>
        <taxon>Bacillales</taxon>
        <taxon>Bacillaceae</taxon>
        <taxon>Bacillus</taxon>
    </lineage>
</organism>
<dbReference type="FunFam" id="1.10.287.130:FF:000001">
    <property type="entry name" value="Two-component sensor histidine kinase"/>
    <property type="match status" value="1"/>
</dbReference>
<dbReference type="FunFam" id="3.30.565.10:FF:000006">
    <property type="entry name" value="Sensor histidine kinase WalK"/>
    <property type="match status" value="1"/>
</dbReference>
<dbReference type="EMBL" id="CP012600">
    <property type="protein sequence ID" value="ALC81995.1"/>
    <property type="molecule type" value="Genomic_DNA"/>
</dbReference>
<dbReference type="InterPro" id="IPR003660">
    <property type="entry name" value="HAMP_dom"/>
</dbReference>
<dbReference type="RefSeq" id="WP_053603774.1">
    <property type="nucleotide sequence ID" value="NZ_CP012600.1"/>
</dbReference>
<accession>A0A0M4G9E0</accession>
<dbReference type="Gene3D" id="6.10.340.10">
    <property type="match status" value="1"/>
</dbReference>
<dbReference type="InterPro" id="IPR000014">
    <property type="entry name" value="PAS"/>
</dbReference>
<dbReference type="FunFam" id="3.30.450.20:FF:000071">
    <property type="entry name" value="PAS domain-containing sensor histidine kinase"/>
    <property type="match status" value="1"/>
</dbReference>
<gene>
    <name evidence="17" type="ORF">AM592_10555</name>
</gene>
<dbReference type="PANTHER" id="PTHR45453:SF1">
    <property type="entry name" value="PHOSPHATE REGULON SENSOR PROTEIN PHOR"/>
    <property type="match status" value="1"/>
</dbReference>
<dbReference type="SUPFAM" id="SSF47384">
    <property type="entry name" value="Homodimeric domain of signal transducing histidine kinase"/>
    <property type="match status" value="1"/>
</dbReference>
<evidence type="ECO:0000259" key="16">
    <source>
        <dbReference type="PROSITE" id="PS50885"/>
    </source>
</evidence>
<keyword evidence="8" id="KW-0547">Nucleotide-binding</keyword>
<protein>
    <recommendedName>
        <fullName evidence="3">histidine kinase</fullName>
        <ecNumber evidence="3">2.7.13.3</ecNumber>
    </recommendedName>
</protein>
<evidence type="ECO:0000256" key="9">
    <source>
        <dbReference type="ARBA" id="ARBA00022777"/>
    </source>
</evidence>
<dbReference type="Gene3D" id="3.30.565.10">
    <property type="entry name" value="Histidine kinase-like ATPase, C-terminal domain"/>
    <property type="match status" value="1"/>
</dbReference>
<dbReference type="Proteomes" id="UP000067625">
    <property type="component" value="Chromosome"/>
</dbReference>
<dbReference type="GO" id="GO:0005524">
    <property type="term" value="F:ATP binding"/>
    <property type="evidence" value="ECO:0007669"/>
    <property type="project" value="UniProtKB-KW"/>
</dbReference>
<evidence type="ECO:0000256" key="11">
    <source>
        <dbReference type="ARBA" id="ARBA00022989"/>
    </source>
</evidence>
<dbReference type="PANTHER" id="PTHR45453">
    <property type="entry name" value="PHOSPHATE REGULON SENSOR PROTEIN PHOR"/>
    <property type="match status" value="1"/>
</dbReference>
<dbReference type="Pfam" id="PF00512">
    <property type="entry name" value="HisKA"/>
    <property type="match status" value="1"/>
</dbReference>